<comment type="caution">
    <text evidence="1">The sequence shown here is derived from an EMBL/GenBank/DDBJ whole genome shotgun (WGS) entry which is preliminary data.</text>
</comment>
<protein>
    <submittedName>
        <fullName evidence="1">7626_t:CDS:1</fullName>
    </submittedName>
</protein>
<reference evidence="1" key="1">
    <citation type="submission" date="2021-06" db="EMBL/GenBank/DDBJ databases">
        <authorList>
            <person name="Kallberg Y."/>
            <person name="Tangrot J."/>
            <person name="Rosling A."/>
        </authorList>
    </citation>
    <scope>NUCLEOTIDE SEQUENCE</scope>
    <source>
        <strain evidence="1">MA461A</strain>
    </source>
</reference>
<accession>A0ACA9QLF0</accession>
<organism evidence="1 2">
    <name type="scientific">Racocetra persica</name>
    <dbReference type="NCBI Taxonomy" id="160502"/>
    <lineage>
        <taxon>Eukaryota</taxon>
        <taxon>Fungi</taxon>
        <taxon>Fungi incertae sedis</taxon>
        <taxon>Mucoromycota</taxon>
        <taxon>Glomeromycotina</taxon>
        <taxon>Glomeromycetes</taxon>
        <taxon>Diversisporales</taxon>
        <taxon>Gigasporaceae</taxon>
        <taxon>Racocetra</taxon>
    </lineage>
</organism>
<dbReference type="Proteomes" id="UP000789920">
    <property type="component" value="Unassembled WGS sequence"/>
</dbReference>
<name>A0ACA9QLF0_9GLOM</name>
<proteinExistence type="predicted"/>
<gene>
    <name evidence="1" type="ORF">RPERSI_LOCUS14378</name>
</gene>
<evidence type="ECO:0000313" key="2">
    <source>
        <dbReference type="Proteomes" id="UP000789920"/>
    </source>
</evidence>
<keyword evidence="2" id="KW-1185">Reference proteome</keyword>
<evidence type="ECO:0000313" key="1">
    <source>
        <dbReference type="EMBL" id="CAG8752846.1"/>
    </source>
</evidence>
<sequence length="135" mass="15309">DSEFYLQLNSDWMESELLTNHSGQKTVAQCLQDRDISEQAIMQLMGHKSVQGIHAYKQVNEDQQLNTINTLINITDGSANNNDNNNNISSQTPLQKITNNMNFTENSFNSSNEKILSNTIFNNCSFTNVTFNIQK</sequence>
<dbReference type="EMBL" id="CAJVQC010033035">
    <property type="protein sequence ID" value="CAG8752846.1"/>
    <property type="molecule type" value="Genomic_DNA"/>
</dbReference>
<feature type="non-terminal residue" evidence="1">
    <location>
        <position position="1"/>
    </location>
</feature>